<organism evidence="2 3">
    <name type="scientific">Planctopirus hydrillae</name>
    <dbReference type="NCBI Taxonomy" id="1841610"/>
    <lineage>
        <taxon>Bacteria</taxon>
        <taxon>Pseudomonadati</taxon>
        <taxon>Planctomycetota</taxon>
        <taxon>Planctomycetia</taxon>
        <taxon>Planctomycetales</taxon>
        <taxon>Planctomycetaceae</taxon>
        <taxon>Planctopirus</taxon>
    </lineage>
</organism>
<feature type="compositionally biased region" description="Basic residues" evidence="1">
    <location>
        <begin position="266"/>
        <end position="279"/>
    </location>
</feature>
<feature type="compositionally biased region" description="Basic residues" evidence="1">
    <location>
        <begin position="1"/>
        <end position="10"/>
    </location>
</feature>
<dbReference type="Pfam" id="PF25209">
    <property type="entry name" value="Phage_capsid_4"/>
    <property type="match status" value="1"/>
</dbReference>
<protein>
    <recommendedName>
        <fullName evidence="4">Bacteriophage Mu GpT domain-containing protein</fullName>
    </recommendedName>
</protein>
<reference evidence="2 3" key="1">
    <citation type="submission" date="2016-05" db="EMBL/GenBank/DDBJ databases">
        <title>Genomic and physiological characterization of Planctopirus sp. isolated from fresh water lake.</title>
        <authorList>
            <person name="Subhash Y."/>
            <person name="Ramana C."/>
        </authorList>
    </citation>
    <scope>NUCLEOTIDE SEQUENCE [LARGE SCALE GENOMIC DNA]</scope>
    <source>
        <strain evidence="2 3">JC280</strain>
    </source>
</reference>
<evidence type="ECO:0000256" key="1">
    <source>
        <dbReference type="SAM" id="MobiDB-lite"/>
    </source>
</evidence>
<gene>
    <name evidence="2" type="ORF">A6X21_09125</name>
</gene>
<accession>A0A1C3E7N6</accession>
<dbReference type="Proteomes" id="UP000094828">
    <property type="component" value="Unassembled WGS sequence"/>
</dbReference>
<keyword evidence="3" id="KW-1185">Reference proteome</keyword>
<dbReference type="RefSeq" id="WP_068849996.1">
    <property type="nucleotide sequence ID" value="NZ_LYDR01000137.1"/>
</dbReference>
<dbReference type="AlphaFoldDB" id="A0A1C3E7N6"/>
<evidence type="ECO:0000313" key="2">
    <source>
        <dbReference type="EMBL" id="ODA29252.1"/>
    </source>
</evidence>
<proteinExistence type="predicted"/>
<evidence type="ECO:0000313" key="3">
    <source>
        <dbReference type="Proteomes" id="UP000094828"/>
    </source>
</evidence>
<feature type="region of interest" description="Disordered" evidence="1">
    <location>
        <begin position="255"/>
        <end position="279"/>
    </location>
</feature>
<evidence type="ECO:0008006" key="4">
    <source>
        <dbReference type="Google" id="ProtNLM"/>
    </source>
</evidence>
<sequence length="738" mass="80074">MPAKLRKRQPAKTSQVKARKGQISFRARSTGKPVKFTAEGGENSLPRFEMEAYTGSRLLLAEFDLPVVIDLQGLSIKSQQRPMLRSHDHDRVVGHSTKIVASETNLVVSGIISGAGQDAVEVRDSGRNGFPWEASIGACAFWAHIEEIAEGEQVVVNGQTFEGPLYVARKSSLDEVSFVALGADEGGASAKVIGSAAGKGIPMTFEEWLASLGIDPNALTEDGRAKLQQTYNAEMQAEDSEDDIEAEGDTEEEVVAEGEEEEKPVAARRKGANVKAKGRQAKVKAKAAGSSTFEQRRAKTTLTAGLNRVNRVYAANEKRINAIRQICGSKHAAIAAKAIEENWSADRTELAVMRAERPKGVSPHASGRGGYDSNAVIKAALCKTLRLDSVEKEFKPEILEAADKKYRRGIGLQELCLEAARANGYEGTRFRGYEQAVMKAAFSTSELSDIFMDVANKFVREAFLHVDQSWREIAAIKSVTDFKTIHGVRLVDDLKFEKLGRGQKIKHGSLSDESYTNRAETFARILTVDRQDLINDSMSALQDVTKLLGRGGAMALNEVFWTCWNNNANFFKTANGNILTGAGSAFSVDALTAAETLMNTRKHLKTKALVGVTPKLLLVPPSVETPARQLLNSSELRDTGADKKFGTANPHAGKYNKTPVMSPYLADTTLGGSTTAWYLLADPKDIPAVEVVFLNGQEQPVIEQVELAPDSLGFGMRGYYDLGVALADHYAGMKNAGA</sequence>
<feature type="region of interest" description="Disordered" evidence="1">
    <location>
        <begin position="1"/>
        <end position="23"/>
    </location>
</feature>
<dbReference type="EMBL" id="LYDR01000137">
    <property type="protein sequence ID" value="ODA29252.1"/>
    <property type="molecule type" value="Genomic_DNA"/>
</dbReference>
<dbReference type="STRING" id="1841610.A6X21_09125"/>
<comment type="caution">
    <text evidence="2">The sequence shown here is derived from an EMBL/GenBank/DDBJ whole genome shotgun (WGS) entry which is preliminary data.</text>
</comment>
<name>A0A1C3E7N6_9PLAN</name>
<dbReference type="OrthoDB" id="9806592at2"/>